<evidence type="ECO:0000313" key="3">
    <source>
        <dbReference type="Proteomes" id="UP000297647"/>
    </source>
</evidence>
<keyword evidence="1" id="KW-0175">Coiled coil</keyword>
<feature type="coiled-coil region" evidence="1">
    <location>
        <begin position="33"/>
        <end position="60"/>
    </location>
</feature>
<evidence type="ECO:0000256" key="1">
    <source>
        <dbReference type="SAM" id="Coils"/>
    </source>
</evidence>
<gene>
    <name evidence="2" type="ORF">E4S40_01740</name>
</gene>
<protein>
    <recommendedName>
        <fullName evidence="4">Nucleotidyltransferase family protein</fullName>
    </recommendedName>
</protein>
<keyword evidence="3" id="KW-1185">Reference proteome</keyword>
<dbReference type="Gene3D" id="3.30.460.40">
    <property type="match status" value="1"/>
</dbReference>
<sequence length="346" mass="41401">MYLASKFSISELVTRHRLSLAQIERLGWGKIEKEQLIEEKVRALAELKNIQTALDQLEQSEIFFILFKGIALSQRIYGDPTFRTSRDLDILVLKREDVEILRKHLLSLGWEDSEENPWIENTKRRGWYMDYIHHHMMWNPCLSLLMEIHWNLDHQFLDLRENELQQLISGNTQSMQVLNREIQVLKPELEFMYLLVHGARDGYYRLKWLVDILHYPFGKVDYSILKQLLEKYNLKALLVQANELLKTYFQQEIPFPIESKAAFSTIKYAQKRIEGELWTESRSFSQIVESERYFFLLSPGISSFFKSMARNGIRHQDFSDVELNARWKYYFYRYISYGKRKVSKTD</sequence>
<evidence type="ECO:0008006" key="4">
    <source>
        <dbReference type="Google" id="ProtNLM"/>
    </source>
</evidence>
<dbReference type="InterPro" id="IPR039498">
    <property type="entry name" value="NTP_transf_5"/>
</dbReference>
<dbReference type="Pfam" id="PF14907">
    <property type="entry name" value="NTP_transf_5"/>
    <property type="match status" value="1"/>
</dbReference>
<evidence type="ECO:0000313" key="2">
    <source>
        <dbReference type="EMBL" id="TFV97403.1"/>
    </source>
</evidence>
<proteinExistence type="predicted"/>
<dbReference type="AlphaFoldDB" id="A0A4Y9R1J0"/>
<comment type="caution">
    <text evidence="2">The sequence shown here is derived from an EMBL/GenBank/DDBJ whole genome shotgun (WGS) entry which is preliminary data.</text>
</comment>
<name>A0A4Y9R1J0_9BACT</name>
<accession>A0A4Y9R1J0</accession>
<dbReference type="EMBL" id="SPSB01000001">
    <property type="protein sequence ID" value="TFV97403.1"/>
    <property type="molecule type" value="Genomic_DNA"/>
</dbReference>
<dbReference type="Proteomes" id="UP000297647">
    <property type="component" value="Unassembled WGS sequence"/>
</dbReference>
<reference evidence="2 3" key="1">
    <citation type="submission" date="2019-03" db="EMBL/GenBank/DDBJ databases">
        <title>Algoriphagus sp. nov, a new strain isolated from root system soil of mangrove plant Kandelia.</title>
        <authorList>
            <person name="Yin Q."/>
            <person name="Wang K."/>
            <person name="Song Z."/>
        </authorList>
    </citation>
    <scope>NUCLEOTIDE SEQUENCE [LARGE SCALE GENOMIC DNA]</scope>
    <source>
        <strain evidence="2 3">XY-J91</strain>
    </source>
</reference>
<organism evidence="2 3">
    <name type="scientific">Algoriphagus kandeliae</name>
    <dbReference type="NCBI Taxonomy" id="2562278"/>
    <lineage>
        <taxon>Bacteria</taxon>
        <taxon>Pseudomonadati</taxon>
        <taxon>Bacteroidota</taxon>
        <taxon>Cytophagia</taxon>
        <taxon>Cytophagales</taxon>
        <taxon>Cyclobacteriaceae</taxon>
        <taxon>Algoriphagus</taxon>
    </lineage>
</organism>